<comment type="caution">
    <text evidence="4">The sequence shown here is derived from an EMBL/GenBank/DDBJ whole genome shotgun (WGS) entry which is preliminary data.</text>
</comment>
<evidence type="ECO:0000313" key="4">
    <source>
        <dbReference type="EMBL" id="KAJ8249640.1"/>
    </source>
</evidence>
<evidence type="ECO:0000256" key="2">
    <source>
        <dbReference type="SAM" id="SignalP"/>
    </source>
</evidence>
<keyword evidence="2" id="KW-0732">Signal</keyword>
<proteinExistence type="predicted"/>
<dbReference type="PANTHER" id="PTHR45784">
    <property type="entry name" value="C-TYPE LECTIN DOMAIN FAMILY 20 MEMBER A-RELATED"/>
    <property type="match status" value="1"/>
</dbReference>
<name>A0A9Q1CUL9_CONCO</name>
<accession>A0A9Q1CUL9</accession>
<organism evidence="4 5">
    <name type="scientific">Conger conger</name>
    <name type="common">Conger eel</name>
    <name type="synonym">Muraena conger</name>
    <dbReference type="NCBI Taxonomy" id="82655"/>
    <lineage>
        <taxon>Eukaryota</taxon>
        <taxon>Metazoa</taxon>
        <taxon>Chordata</taxon>
        <taxon>Craniata</taxon>
        <taxon>Vertebrata</taxon>
        <taxon>Euteleostomi</taxon>
        <taxon>Actinopterygii</taxon>
        <taxon>Neopterygii</taxon>
        <taxon>Teleostei</taxon>
        <taxon>Anguilliformes</taxon>
        <taxon>Congridae</taxon>
        <taxon>Conger</taxon>
    </lineage>
</organism>
<evidence type="ECO:0000256" key="1">
    <source>
        <dbReference type="SAM" id="MobiDB-lite"/>
    </source>
</evidence>
<dbReference type="SUPFAM" id="SSF56436">
    <property type="entry name" value="C-type lectin-like"/>
    <property type="match status" value="1"/>
</dbReference>
<dbReference type="EMBL" id="JAFJMO010000019">
    <property type="protein sequence ID" value="KAJ8249640.1"/>
    <property type="molecule type" value="Genomic_DNA"/>
</dbReference>
<protein>
    <recommendedName>
        <fullName evidence="3">C-type lectin domain-containing protein</fullName>
    </recommendedName>
</protein>
<evidence type="ECO:0000313" key="5">
    <source>
        <dbReference type="Proteomes" id="UP001152803"/>
    </source>
</evidence>
<feature type="signal peptide" evidence="2">
    <location>
        <begin position="1"/>
        <end position="17"/>
    </location>
</feature>
<dbReference type="AlphaFoldDB" id="A0A9Q1CUL9"/>
<gene>
    <name evidence="4" type="ORF">COCON_G00228560</name>
</gene>
<feature type="region of interest" description="Disordered" evidence="1">
    <location>
        <begin position="144"/>
        <end position="168"/>
    </location>
</feature>
<reference evidence="4" key="1">
    <citation type="journal article" date="2023" name="Science">
        <title>Genome structures resolve the early diversification of teleost fishes.</title>
        <authorList>
            <person name="Parey E."/>
            <person name="Louis A."/>
            <person name="Montfort J."/>
            <person name="Bouchez O."/>
            <person name="Roques C."/>
            <person name="Iampietro C."/>
            <person name="Lluch J."/>
            <person name="Castinel A."/>
            <person name="Donnadieu C."/>
            <person name="Desvignes T."/>
            <person name="Floi Bucao C."/>
            <person name="Jouanno E."/>
            <person name="Wen M."/>
            <person name="Mejri S."/>
            <person name="Dirks R."/>
            <person name="Jansen H."/>
            <person name="Henkel C."/>
            <person name="Chen W.J."/>
            <person name="Zahm M."/>
            <person name="Cabau C."/>
            <person name="Klopp C."/>
            <person name="Thompson A.W."/>
            <person name="Robinson-Rechavi M."/>
            <person name="Braasch I."/>
            <person name="Lecointre G."/>
            <person name="Bobe J."/>
            <person name="Postlethwait J.H."/>
            <person name="Berthelot C."/>
            <person name="Roest Crollius H."/>
            <person name="Guiguen Y."/>
        </authorList>
    </citation>
    <scope>NUCLEOTIDE SEQUENCE</scope>
    <source>
        <strain evidence="4">Concon-B</strain>
    </source>
</reference>
<evidence type="ECO:0000259" key="3">
    <source>
        <dbReference type="PROSITE" id="PS50041"/>
    </source>
</evidence>
<dbReference type="SMART" id="SM00034">
    <property type="entry name" value="CLECT"/>
    <property type="match status" value="1"/>
</dbReference>
<feature type="chain" id="PRO_5040264633" description="C-type lectin domain-containing protein" evidence="2">
    <location>
        <begin position="18"/>
        <end position="168"/>
    </location>
</feature>
<dbReference type="PROSITE" id="PS50041">
    <property type="entry name" value="C_TYPE_LECTIN_2"/>
    <property type="match status" value="1"/>
</dbReference>
<dbReference type="InterPro" id="IPR016187">
    <property type="entry name" value="CTDL_fold"/>
</dbReference>
<dbReference type="OrthoDB" id="441660at2759"/>
<sequence>METSALLILLSAGLCMSAFLGHYKRNLKAQSTRTNWTDAQTYCRENHMDLLTVHTLEEAERVQNIITEESILWIGLRRHQGPTKWSNGDIVHFDNRIEGDGRTPPYCHSMSASGRWVNVDCVQNKSFMCYDEVTEACNTAAFPTLSHPGDEPQYRKSGRPGYEPQYRK</sequence>
<dbReference type="Pfam" id="PF00059">
    <property type="entry name" value="Lectin_C"/>
    <property type="match status" value="1"/>
</dbReference>
<dbReference type="PANTHER" id="PTHR45784:SF3">
    <property type="entry name" value="C-TYPE LECTIN DOMAIN FAMILY 4 MEMBER K-LIKE-RELATED"/>
    <property type="match status" value="1"/>
</dbReference>
<dbReference type="Gene3D" id="3.10.100.10">
    <property type="entry name" value="Mannose-Binding Protein A, subunit A"/>
    <property type="match status" value="1"/>
</dbReference>
<feature type="domain" description="C-type lectin" evidence="3">
    <location>
        <begin position="22"/>
        <end position="130"/>
    </location>
</feature>
<dbReference type="InterPro" id="IPR001304">
    <property type="entry name" value="C-type_lectin-like"/>
</dbReference>
<dbReference type="Proteomes" id="UP001152803">
    <property type="component" value="Unassembled WGS sequence"/>
</dbReference>
<dbReference type="InterPro" id="IPR016186">
    <property type="entry name" value="C-type_lectin-like/link_sf"/>
</dbReference>
<keyword evidence="5" id="KW-1185">Reference proteome</keyword>